<evidence type="ECO:0000256" key="1">
    <source>
        <dbReference type="SAM" id="MobiDB-lite"/>
    </source>
</evidence>
<accession>I3Z045</accession>
<feature type="compositionally biased region" description="Basic and acidic residues" evidence="1">
    <location>
        <begin position="24"/>
        <end position="37"/>
    </location>
</feature>
<dbReference type="RefSeq" id="WP_014783862.1">
    <property type="nucleotide sequence ID" value="NC_018013.1"/>
</dbReference>
<feature type="domain" description="DUF3347" evidence="2">
    <location>
        <begin position="76"/>
        <end position="166"/>
    </location>
</feature>
<dbReference type="STRING" id="746697.Aeqsu_3182"/>
<dbReference type="AlphaFoldDB" id="I3Z045"/>
<feature type="compositionally biased region" description="Acidic residues" evidence="1">
    <location>
        <begin position="52"/>
        <end position="61"/>
    </location>
</feature>
<feature type="region of interest" description="Disordered" evidence="1">
    <location>
        <begin position="24"/>
        <end position="71"/>
    </location>
</feature>
<organism evidence="3 4">
    <name type="scientific">Aequorivita sublithincola (strain DSM 14238 / LMG 21431 / ACAM 643 / 9-3)</name>
    <dbReference type="NCBI Taxonomy" id="746697"/>
    <lineage>
        <taxon>Bacteria</taxon>
        <taxon>Pseudomonadati</taxon>
        <taxon>Bacteroidota</taxon>
        <taxon>Flavobacteriia</taxon>
        <taxon>Flavobacteriales</taxon>
        <taxon>Flavobacteriaceae</taxon>
        <taxon>Aequorivita</taxon>
    </lineage>
</organism>
<dbReference type="eggNOG" id="COG0845">
    <property type="taxonomic scope" value="Bacteria"/>
</dbReference>
<dbReference type="OrthoDB" id="5513217at2"/>
<dbReference type="Proteomes" id="UP000006049">
    <property type="component" value="Chromosome"/>
</dbReference>
<dbReference type="PATRIC" id="fig|746697.3.peg.3230"/>
<evidence type="ECO:0000313" key="4">
    <source>
        <dbReference type="Proteomes" id="UP000006049"/>
    </source>
</evidence>
<dbReference type="EMBL" id="CP003280">
    <property type="protein sequence ID" value="AFL82613.1"/>
    <property type="molecule type" value="Genomic_DNA"/>
</dbReference>
<name>I3Z045_AEQSU</name>
<dbReference type="InterPro" id="IPR021782">
    <property type="entry name" value="DUF3347"/>
</dbReference>
<dbReference type="HOGENOM" id="CLU_101306_0_0_10"/>
<dbReference type="PROSITE" id="PS51257">
    <property type="entry name" value="PROKAR_LIPOPROTEIN"/>
    <property type="match status" value="1"/>
</dbReference>
<evidence type="ECO:0000259" key="2">
    <source>
        <dbReference type="Pfam" id="PF11827"/>
    </source>
</evidence>
<evidence type="ECO:0000313" key="3">
    <source>
        <dbReference type="EMBL" id="AFL82613.1"/>
    </source>
</evidence>
<proteinExistence type="predicted"/>
<reference evidence="3 4" key="1">
    <citation type="submission" date="2012-06" db="EMBL/GenBank/DDBJ databases">
        <title>The complete genome of Aequorivita sublithincola DSM 14238.</title>
        <authorList>
            <consortium name="US DOE Joint Genome Institute (JGI-PGF)"/>
            <person name="Lucas S."/>
            <person name="Copeland A."/>
            <person name="Lapidus A."/>
            <person name="Goodwin L."/>
            <person name="Pitluck S."/>
            <person name="Peters L."/>
            <person name="Munk A.C.C."/>
            <person name="Kyrpides N."/>
            <person name="Mavromatis K."/>
            <person name="Pagani I."/>
            <person name="Ivanova N."/>
            <person name="Ovchinnikova G."/>
            <person name="Zeytun A."/>
            <person name="Detter J.C."/>
            <person name="Han C."/>
            <person name="Land M."/>
            <person name="Hauser L."/>
            <person name="Markowitz V."/>
            <person name="Cheng J.-F."/>
            <person name="Hugenholtz P."/>
            <person name="Woyke T."/>
            <person name="Wu D."/>
            <person name="Tindall B."/>
            <person name="Faehnrich R."/>
            <person name="Brambilla E."/>
            <person name="Klenk H.-P."/>
            <person name="Eisen J.A."/>
        </authorList>
    </citation>
    <scope>NUCLEOTIDE SEQUENCE [LARGE SCALE GENOMIC DNA]</scope>
    <source>
        <strain evidence="4">DSM 14238 / LMG 21431 / ACAM 643 / 9-3</strain>
    </source>
</reference>
<keyword evidence="4" id="KW-1185">Reference proteome</keyword>
<protein>
    <recommendedName>
        <fullName evidence="2">DUF3347 domain-containing protein</fullName>
    </recommendedName>
</protein>
<dbReference type="Pfam" id="PF11827">
    <property type="entry name" value="DUF3347"/>
    <property type="match status" value="1"/>
</dbReference>
<dbReference type="KEGG" id="asl:Aeqsu_3182"/>
<sequence>MKHLKVTTSVLALAFVGLTAMSCKDGKKEEHSDDAMHSEMSSEEGHHHEEGMEHDEMDESNDSMHSEAQASDAKQVMADYMVLKDALVATDKDAAAQAGKTLESALRGLNISSYTAEQQKKLKDIVADATEHAEHIGKSEMDHQREHFKTLSKDMIDMVAITGADSKMYQMHCPMYDGGSPWLSMEKEVKNPYYGSKMMGCGKMEKEIN</sequence>
<gene>
    <name evidence="3" type="ordered locus">Aeqsu_3182</name>
</gene>